<name>A0A927MHX9_9BACL</name>
<comment type="caution">
    <text evidence="1">The sequence shown here is derived from an EMBL/GenBank/DDBJ whole genome shotgun (WGS) entry which is preliminary data.</text>
</comment>
<dbReference type="RefSeq" id="WP_192598687.1">
    <property type="nucleotide sequence ID" value="NZ_JADBEL010000009.1"/>
</dbReference>
<proteinExistence type="predicted"/>
<organism evidence="1 2">
    <name type="scientific">Sporosarcina limicola</name>
    <dbReference type="NCBI Taxonomy" id="34101"/>
    <lineage>
        <taxon>Bacteria</taxon>
        <taxon>Bacillati</taxon>
        <taxon>Bacillota</taxon>
        <taxon>Bacilli</taxon>
        <taxon>Bacillales</taxon>
        <taxon>Caryophanaceae</taxon>
        <taxon>Sporosarcina</taxon>
    </lineage>
</organism>
<keyword evidence="2" id="KW-1185">Reference proteome</keyword>
<protein>
    <submittedName>
        <fullName evidence="1">Uncharacterized protein</fullName>
    </submittedName>
</protein>
<evidence type="ECO:0000313" key="1">
    <source>
        <dbReference type="EMBL" id="MBE1554948.1"/>
    </source>
</evidence>
<gene>
    <name evidence="1" type="ORF">H4683_002026</name>
</gene>
<reference evidence="1" key="1">
    <citation type="submission" date="2020-10" db="EMBL/GenBank/DDBJ databases">
        <title>Genomic Encyclopedia of Type Strains, Phase IV (KMG-IV): sequencing the most valuable type-strain genomes for metagenomic binning, comparative biology and taxonomic classification.</title>
        <authorList>
            <person name="Goeker M."/>
        </authorList>
    </citation>
    <scope>NUCLEOTIDE SEQUENCE</scope>
    <source>
        <strain evidence="1">DSM 13886</strain>
    </source>
</reference>
<dbReference type="AlphaFoldDB" id="A0A927MHX9"/>
<evidence type="ECO:0000313" key="2">
    <source>
        <dbReference type="Proteomes" id="UP000658225"/>
    </source>
</evidence>
<dbReference type="Proteomes" id="UP000658225">
    <property type="component" value="Unassembled WGS sequence"/>
</dbReference>
<dbReference type="EMBL" id="JADBEL010000009">
    <property type="protein sequence ID" value="MBE1554948.1"/>
    <property type="molecule type" value="Genomic_DNA"/>
</dbReference>
<accession>A0A927MHX9</accession>
<dbReference type="Gene3D" id="2.60.40.3830">
    <property type="match status" value="1"/>
</dbReference>
<sequence>MFQPQVELNAQQAKIFNLSSYNQEVTGIEGKIGMLFNTQFVAEDIRRGSKMMLYFLGDIPEFENKSYRVEARNIYDKKITLSEGNFNSFLFGKDAQQILTSFTPFPVEGEWQLSFYVDDRLFEEFTIEVLPPFPKTEHYILINHPKELKVGEEIEFTIVSSVESGKEIEVKLINKKGSIVSEHVFIQDGSFMSAGEYIYDYHGRIEFPNHGTWRLMIDGEKTKSFKN</sequence>